<accession>A0AC34FS70</accession>
<dbReference type="Proteomes" id="UP000887579">
    <property type="component" value="Unplaced"/>
</dbReference>
<dbReference type="WBParaSite" id="ES5_v2.g20248.t1">
    <property type="protein sequence ID" value="ES5_v2.g20248.t1"/>
    <property type="gene ID" value="ES5_v2.g20248"/>
</dbReference>
<reference evidence="2" key="1">
    <citation type="submission" date="2022-11" db="UniProtKB">
        <authorList>
            <consortium name="WormBaseParasite"/>
        </authorList>
    </citation>
    <scope>IDENTIFICATION</scope>
</reference>
<name>A0AC34FS70_9BILA</name>
<sequence length="153" mass="17668">MWATDAEGNIQNKIAAFVDWQTMREGSPMEDLARFLIMCTDGVVRRQAEEFAIQYYFDCLVKEFGAAEKVPYSMAQLQKAYNYAFIIESMKKNGLGVVPFFLGTINDKSVDKFVKNAFQDYGILKVLHLYEDVDKLLMNEMKDVFERFGVKNL</sequence>
<protein>
    <submittedName>
        <fullName evidence="2">Uncharacterized protein</fullName>
    </submittedName>
</protein>
<evidence type="ECO:0000313" key="2">
    <source>
        <dbReference type="WBParaSite" id="ES5_v2.g20248.t1"/>
    </source>
</evidence>
<evidence type="ECO:0000313" key="1">
    <source>
        <dbReference type="Proteomes" id="UP000887579"/>
    </source>
</evidence>
<proteinExistence type="predicted"/>
<organism evidence="1 2">
    <name type="scientific">Panagrolaimus sp. ES5</name>
    <dbReference type="NCBI Taxonomy" id="591445"/>
    <lineage>
        <taxon>Eukaryota</taxon>
        <taxon>Metazoa</taxon>
        <taxon>Ecdysozoa</taxon>
        <taxon>Nematoda</taxon>
        <taxon>Chromadorea</taxon>
        <taxon>Rhabditida</taxon>
        <taxon>Tylenchina</taxon>
        <taxon>Panagrolaimomorpha</taxon>
        <taxon>Panagrolaimoidea</taxon>
        <taxon>Panagrolaimidae</taxon>
        <taxon>Panagrolaimus</taxon>
    </lineage>
</organism>